<evidence type="ECO:0000313" key="1">
    <source>
        <dbReference type="EMBL" id="GKX68867.1"/>
    </source>
</evidence>
<evidence type="ECO:0000313" key="2">
    <source>
        <dbReference type="Proteomes" id="UP001058074"/>
    </source>
</evidence>
<name>A0ACB5RIE8_9CLOT</name>
<dbReference type="Proteomes" id="UP001058074">
    <property type="component" value="Unassembled WGS sequence"/>
</dbReference>
<proteinExistence type="predicted"/>
<gene>
    <name evidence="1" type="ORF">rsdtw13_41250</name>
</gene>
<dbReference type="EMBL" id="BROD01000001">
    <property type="protein sequence ID" value="GKX68867.1"/>
    <property type="molecule type" value="Genomic_DNA"/>
</dbReference>
<reference evidence="1" key="1">
    <citation type="journal article" date="2025" name="Int. J. Syst. Evol. Microbiol.">
        <title>Inconstantimicrobium mannanitabidum sp. nov., a novel member of the family Clostridiaceae isolated from anoxic soil under the treatment of reductive soil disinfestation.</title>
        <authorList>
            <person name="Ueki A."/>
            <person name="Tonouchi A."/>
            <person name="Honma S."/>
            <person name="Kaku N."/>
            <person name="Ueki K."/>
        </authorList>
    </citation>
    <scope>NUCLEOTIDE SEQUENCE</scope>
    <source>
        <strain evidence="1">TW13</strain>
    </source>
</reference>
<sequence>MGIKLPGTQRNKTILLVICTIIAVGIIINEAIKNNKDTNVVEQSKVKIEQQTKNSEISANKTEVSIDEKTKKLDEEYSKAFELFHSKKYDDAINIANEIIKEDSKNYKAYNIRGIAKAYKNRNLDEALADIDKSLEIKNDYGYARFNKGLTYELLGKYDEALTWYNKDLEVEEYVWTYYGMASIYGRRGDVDNTVKYLKMAIDKDSDVKKAARDEEDFNPVRNSDAFKNLGI</sequence>
<protein>
    <submittedName>
        <fullName evidence="1">TPR repeat-containing protein</fullName>
    </submittedName>
</protein>
<keyword evidence="2" id="KW-1185">Reference proteome</keyword>
<comment type="caution">
    <text evidence="1">The sequence shown here is derived from an EMBL/GenBank/DDBJ whole genome shotgun (WGS) entry which is preliminary data.</text>
</comment>
<accession>A0ACB5RIE8</accession>
<organism evidence="1 2">
    <name type="scientific">Inconstantimicrobium mannanitabidum</name>
    <dbReference type="NCBI Taxonomy" id="1604901"/>
    <lineage>
        <taxon>Bacteria</taxon>
        <taxon>Bacillati</taxon>
        <taxon>Bacillota</taxon>
        <taxon>Clostridia</taxon>
        <taxon>Eubacteriales</taxon>
        <taxon>Clostridiaceae</taxon>
        <taxon>Inconstantimicrobium</taxon>
    </lineage>
</organism>